<evidence type="ECO:0000313" key="2">
    <source>
        <dbReference type="Proteomes" id="UP000187609"/>
    </source>
</evidence>
<name>A0A1J6JXJ4_NICAT</name>
<dbReference type="EMBL" id="MJEQ01003651">
    <property type="protein sequence ID" value="OIT22477.1"/>
    <property type="molecule type" value="Genomic_DNA"/>
</dbReference>
<comment type="caution">
    <text evidence="1">The sequence shown here is derived from an EMBL/GenBank/DDBJ whole genome shotgun (WGS) entry which is preliminary data.</text>
</comment>
<dbReference type="Gramene" id="OIT22477">
    <property type="protein sequence ID" value="OIT22477"/>
    <property type="gene ID" value="A4A49_31189"/>
</dbReference>
<dbReference type="AlphaFoldDB" id="A0A1J6JXJ4"/>
<keyword evidence="2" id="KW-1185">Reference proteome</keyword>
<dbReference type="Proteomes" id="UP000187609">
    <property type="component" value="Unassembled WGS sequence"/>
</dbReference>
<gene>
    <name evidence="1" type="ORF">A4A49_31189</name>
</gene>
<accession>A0A1J6JXJ4</accession>
<organism evidence="1 2">
    <name type="scientific">Nicotiana attenuata</name>
    <name type="common">Coyote tobacco</name>
    <dbReference type="NCBI Taxonomy" id="49451"/>
    <lineage>
        <taxon>Eukaryota</taxon>
        <taxon>Viridiplantae</taxon>
        <taxon>Streptophyta</taxon>
        <taxon>Embryophyta</taxon>
        <taxon>Tracheophyta</taxon>
        <taxon>Spermatophyta</taxon>
        <taxon>Magnoliopsida</taxon>
        <taxon>eudicotyledons</taxon>
        <taxon>Gunneridae</taxon>
        <taxon>Pentapetalae</taxon>
        <taxon>asterids</taxon>
        <taxon>lamiids</taxon>
        <taxon>Solanales</taxon>
        <taxon>Solanaceae</taxon>
        <taxon>Nicotianoideae</taxon>
        <taxon>Nicotianeae</taxon>
        <taxon>Nicotiana</taxon>
    </lineage>
</organism>
<sequence length="153" mass="18395">MAVNSYGPIYMFKTETSGYTDIEKRQLFLRSYQFSRKKSLSERIRRSFTRVKRVMCVRLRSARKLRKLVWLKLKYGIFNSRRRRRRFFLRLHNTSNHSSGLSCPSSCLWENCVQLALCCKKSVEHCGQLVLCYKKIRGENYNHWKRVDQVVML</sequence>
<dbReference type="OrthoDB" id="1914706at2759"/>
<reference evidence="1" key="1">
    <citation type="submission" date="2016-11" db="EMBL/GenBank/DDBJ databases">
        <title>The genome of Nicotiana attenuata.</title>
        <authorList>
            <person name="Xu S."/>
            <person name="Brockmoeller T."/>
            <person name="Gaquerel E."/>
            <person name="Navarro A."/>
            <person name="Kuhl H."/>
            <person name="Gase K."/>
            <person name="Ling Z."/>
            <person name="Zhou W."/>
            <person name="Kreitzer C."/>
            <person name="Stanke M."/>
            <person name="Tang H."/>
            <person name="Lyons E."/>
            <person name="Pandey P."/>
            <person name="Pandey S.P."/>
            <person name="Timmermann B."/>
            <person name="Baldwin I.T."/>
        </authorList>
    </citation>
    <scope>NUCLEOTIDE SEQUENCE [LARGE SCALE GENOMIC DNA]</scope>
    <source>
        <strain evidence="1">UT</strain>
    </source>
</reference>
<evidence type="ECO:0000313" key="1">
    <source>
        <dbReference type="EMBL" id="OIT22477.1"/>
    </source>
</evidence>
<proteinExistence type="predicted"/>
<dbReference type="KEGG" id="nau:109217541"/>
<protein>
    <submittedName>
        <fullName evidence="1">Uncharacterized protein</fullName>
    </submittedName>
</protein>